<evidence type="ECO:0000256" key="1">
    <source>
        <dbReference type="SAM" id="MobiDB-lite"/>
    </source>
</evidence>
<feature type="region of interest" description="Disordered" evidence="1">
    <location>
        <begin position="1"/>
        <end position="42"/>
    </location>
</feature>
<feature type="region of interest" description="Disordered" evidence="1">
    <location>
        <begin position="343"/>
        <end position="375"/>
    </location>
</feature>
<feature type="compositionally biased region" description="Polar residues" evidence="1">
    <location>
        <begin position="407"/>
        <end position="420"/>
    </location>
</feature>
<feature type="region of interest" description="Disordered" evidence="1">
    <location>
        <begin position="533"/>
        <end position="554"/>
    </location>
</feature>
<name>A0A292Q3W9_9PEZI</name>
<feature type="region of interest" description="Disordered" evidence="1">
    <location>
        <begin position="221"/>
        <end position="264"/>
    </location>
</feature>
<evidence type="ECO:0000313" key="2">
    <source>
        <dbReference type="EMBL" id="CUS13771.1"/>
    </source>
</evidence>
<organism evidence="2 3">
    <name type="scientific">Tuber aestivum</name>
    <name type="common">summer truffle</name>
    <dbReference type="NCBI Taxonomy" id="59557"/>
    <lineage>
        <taxon>Eukaryota</taxon>
        <taxon>Fungi</taxon>
        <taxon>Dikarya</taxon>
        <taxon>Ascomycota</taxon>
        <taxon>Pezizomycotina</taxon>
        <taxon>Pezizomycetes</taxon>
        <taxon>Pezizales</taxon>
        <taxon>Tuberaceae</taxon>
        <taxon>Tuber</taxon>
    </lineage>
</organism>
<sequence length="594" mass="63453">MGATQSLPSEHRPGNQANTLPPRTKLTKPRTNSVTSRDHPYRNRFSAPQARAALPDVTHRLGPEFEALGGKCAGGGGNHLVGSITLPVYADFGANVGFQDLAVTWVGGNEHSTGTAGSTVRRSRANSIAGSFTVRTERDGTTAAIGTVRRRSQLLAAPPATATRRTKCQSLTMDYGDYVDYFSQTPYAQTAELDAGRCTSPSGRSVIGAFKRGSLRIVNGAASPAPSSAPVSPRISAEQEPSCQSPAAPCKGSNLGPARGLHRARSMESVAPFRGVRLVPSSPRVTGQGPEDRVPESPFSFAQSPTLEPGTIPDLDLGPNMGYSDSVPQENVSFYDAFERLPIYDDDDDDEPAPPPEREQAGGGVSLRSRPSLQDCDGCSGADSGYSSTGSVNSRTTCNRAKHDVNSMATDSGPFSQEANGGSRKVWGAKQGVRRKKSLARSMMAAIRRRCSYGDFKAVLRAEPVPELLNSRPVVKVKRSLSLLRRRRSTSTIARDQDSVLDVPTSLPPIEPVPPLPARFANAESFDHVVTNDQGVHGSSSRPGTGHGRRATIDGKVRQRDYCIGDGAHKIPRRGSKITGQDYYQRFSIVGTIS</sequence>
<feature type="compositionally biased region" description="Polar residues" evidence="1">
    <location>
        <begin position="533"/>
        <end position="543"/>
    </location>
</feature>
<feature type="region of interest" description="Disordered" evidence="1">
    <location>
        <begin position="279"/>
        <end position="328"/>
    </location>
</feature>
<reference evidence="2" key="1">
    <citation type="submission" date="2015-10" db="EMBL/GenBank/DDBJ databases">
        <authorList>
            <person name="Regsiter A."/>
            <person name="william w."/>
        </authorList>
    </citation>
    <scope>NUCLEOTIDE SEQUENCE</scope>
    <source>
        <strain evidence="2">Montdore</strain>
    </source>
</reference>
<keyword evidence="3" id="KW-1185">Reference proteome</keyword>
<accession>A0A292Q3W9</accession>
<proteinExistence type="predicted"/>
<gene>
    <name evidence="2" type="ORF">GSTUAT00002132001</name>
</gene>
<dbReference type="EMBL" id="LN890967">
    <property type="protein sequence ID" value="CUS13771.1"/>
    <property type="molecule type" value="Genomic_DNA"/>
</dbReference>
<protein>
    <submittedName>
        <fullName evidence="2">Uncharacterized protein</fullName>
    </submittedName>
</protein>
<feature type="region of interest" description="Disordered" evidence="1">
    <location>
        <begin position="405"/>
        <end position="424"/>
    </location>
</feature>
<feature type="compositionally biased region" description="Low complexity" evidence="1">
    <location>
        <begin position="221"/>
        <end position="233"/>
    </location>
</feature>
<dbReference type="Proteomes" id="UP001412239">
    <property type="component" value="Unassembled WGS sequence"/>
</dbReference>
<evidence type="ECO:0000313" key="3">
    <source>
        <dbReference type="Proteomes" id="UP001412239"/>
    </source>
</evidence>
<dbReference type="AlphaFoldDB" id="A0A292Q3W9"/>